<accession>A0ABU2JPR6</accession>
<proteinExistence type="predicted"/>
<gene>
    <name evidence="3" type="ORF">RM844_09385</name>
</gene>
<evidence type="ECO:0000313" key="3">
    <source>
        <dbReference type="EMBL" id="MDT0266509.1"/>
    </source>
</evidence>
<dbReference type="RefSeq" id="WP_311666524.1">
    <property type="nucleotide sequence ID" value="NZ_JAVREO010000004.1"/>
</dbReference>
<feature type="compositionally biased region" description="Basic and acidic residues" evidence="1">
    <location>
        <begin position="416"/>
        <end position="432"/>
    </location>
</feature>
<dbReference type="PANTHER" id="PTHR37809">
    <property type="entry name" value="RIBOSOMAL PROTEIN S12 METHYLTHIOTRANSFERASE ACCESSORY FACTOR YCAO"/>
    <property type="match status" value="1"/>
</dbReference>
<dbReference type="Gene3D" id="3.30.40.250">
    <property type="match status" value="1"/>
</dbReference>
<dbReference type="Proteomes" id="UP001183410">
    <property type="component" value="Unassembled WGS sequence"/>
</dbReference>
<dbReference type="Gene3D" id="3.30.160.660">
    <property type="match status" value="1"/>
</dbReference>
<protein>
    <submittedName>
        <fullName evidence="3">YcaO-like family protein</fullName>
    </submittedName>
</protein>
<feature type="domain" description="YcaO" evidence="2">
    <location>
        <begin position="64"/>
        <end position="446"/>
    </location>
</feature>
<reference evidence="4" key="1">
    <citation type="submission" date="2023-07" db="EMBL/GenBank/DDBJ databases">
        <title>30 novel species of actinomycetes from the DSMZ collection.</title>
        <authorList>
            <person name="Nouioui I."/>
        </authorList>
    </citation>
    <scope>NUCLEOTIDE SEQUENCE [LARGE SCALE GENOMIC DNA]</scope>
    <source>
        <strain evidence="4">DSM 44915</strain>
    </source>
</reference>
<organism evidence="3 4">
    <name type="scientific">Streptomyces chisholmiae</name>
    <dbReference type="NCBI Taxonomy" id="3075540"/>
    <lineage>
        <taxon>Bacteria</taxon>
        <taxon>Bacillati</taxon>
        <taxon>Actinomycetota</taxon>
        <taxon>Actinomycetes</taxon>
        <taxon>Kitasatosporales</taxon>
        <taxon>Streptomycetaceae</taxon>
        <taxon>Streptomyces</taxon>
    </lineage>
</organism>
<comment type="caution">
    <text evidence="3">The sequence shown here is derived from an EMBL/GenBank/DDBJ whole genome shotgun (WGS) entry which is preliminary data.</text>
</comment>
<dbReference type="PANTHER" id="PTHR37809:SF1">
    <property type="entry name" value="RIBOSOMAL PROTEIN S12 METHYLTHIOTRANSFERASE ACCESSORY FACTOR YCAO"/>
    <property type="match status" value="1"/>
</dbReference>
<feature type="region of interest" description="Disordered" evidence="1">
    <location>
        <begin position="416"/>
        <end position="446"/>
    </location>
</feature>
<sequence>MSQTTVSSRDPSPRHEQLVGDVVGLCGRPYVGLRGPGEARMGFLTVNDIDVRALGSVASYNGRGYDSDPTALRAGALCEAYERYGLLDLDDTRTRYASVAELRGAGTAHLSPTDLLSLPADAVRQGSFGTLPADDQPIQWVDGVSLGTGATVLLPARYCVMFGDDASNRASDEGHWYCATSNGAATATSPSGACLAGLFELLERDAFMLLWYHRLAFSHLTVDPASRLGGRLAAALTGCRLEYRLIDLTEVHGVPTVFAIVRGAAAGNVQYGVGAGTAGSVTEAVWRAIKEALGFYSLQRRELLAGRYRELRADEVRTFVEHPLYYMDSRNQAELGFLFADRPARPVPAEPPEWLTGPRPEVLRRVVAHLGGRGVDLYAVDLTPAEGAATGMFTYKVVSPQLIPLDSDHEARHLTNERLRNEPTRRGWRPDQPELADLNHVPHPFP</sequence>
<dbReference type="Pfam" id="PF02624">
    <property type="entry name" value="YcaO"/>
    <property type="match status" value="1"/>
</dbReference>
<dbReference type="PROSITE" id="PS51664">
    <property type="entry name" value="YCAO"/>
    <property type="match status" value="1"/>
</dbReference>
<name>A0ABU2JPR6_9ACTN</name>
<evidence type="ECO:0000259" key="2">
    <source>
        <dbReference type="PROSITE" id="PS51664"/>
    </source>
</evidence>
<dbReference type="InterPro" id="IPR003776">
    <property type="entry name" value="YcaO-like_dom"/>
</dbReference>
<keyword evidence="4" id="KW-1185">Reference proteome</keyword>
<evidence type="ECO:0000313" key="4">
    <source>
        <dbReference type="Proteomes" id="UP001183410"/>
    </source>
</evidence>
<dbReference type="Gene3D" id="3.30.1330.230">
    <property type="match status" value="1"/>
</dbReference>
<evidence type="ECO:0000256" key="1">
    <source>
        <dbReference type="SAM" id="MobiDB-lite"/>
    </source>
</evidence>
<dbReference type="EMBL" id="JAVREO010000004">
    <property type="protein sequence ID" value="MDT0266509.1"/>
    <property type="molecule type" value="Genomic_DNA"/>
</dbReference>